<feature type="domain" description="Fatty acid desaturase" evidence="2">
    <location>
        <begin position="75"/>
        <end position="318"/>
    </location>
</feature>
<gene>
    <name evidence="3" type="ORF">AC244_31455</name>
</gene>
<keyword evidence="1" id="KW-0472">Membrane</keyword>
<evidence type="ECO:0000313" key="4">
    <source>
        <dbReference type="Proteomes" id="UP000037425"/>
    </source>
</evidence>
<comment type="caution">
    <text evidence="3">The sequence shown here is derived from an EMBL/GenBank/DDBJ whole genome shotgun (WGS) entry which is preliminary data.</text>
</comment>
<dbReference type="PANTHER" id="PTHR19353">
    <property type="entry name" value="FATTY ACID DESATURASE 2"/>
    <property type="match status" value="1"/>
</dbReference>
<dbReference type="Pfam" id="PF00487">
    <property type="entry name" value="FA_desaturase"/>
    <property type="match status" value="1"/>
</dbReference>
<dbReference type="PATRIC" id="fig|106592.7.peg.5484"/>
<sequence>MAVVPTKRDYSLLGRDAQAAVANGLSAAEWYHTEIPRKQMKELMKREDGPAIRDTAIWFGSLILFGGLGVYFWGTWWAVPFFLAYGVLYGSASDSRWHECGHGTAFKTMWMNDVVYQVACFMIMRNPVTWRWSHTRHHTDTVIVGRDPEIAVMRPPDLLRLVLNFFGILDVWHAVIDMVRNAFGVISAAEKTFIPEMEQPKAIRIARIWFAIYLATIGLSFYLGSILPLMLIGLPRLYGAWHHVLTGLLQHGGLADNVTDHRLNSRTVYMNPISRFIYWNMNYHVEHHMFPMVPYHALPRLHAMIKHDLPEPNPSMLHGYREMIPAFLRQLGNEDYFLKRQLPPTAKPYREEFHNDALVDAAE</sequence>
<dbReference type="GO" id="GO:0016717">
    <property type="term" value="F:oxidoreductase activity, acting on paired donors, with oxidation of a pair of donors resulting in the reduction of molecular oxygen to two molecules of water"/>
    <property type="evidence" value="ECO:0007669"/>
    <property type="project" value="TreeGrafter"/>
</dbReference>
<proteinExistence type="predicted"/>
<dbReference type="GO" id="GO:0008610">
    <property type="term" value="P:lipid biosynthetic process"/>
    <property type="evidence" value="ECO:0007669"/>
    <property type="project" value="UniProtKB-ARBA"/>
</dbReference>
<dbReference type="InterPro" id="IPR005804">
    <property type="entry name" value="FA_desaturase_dom"/>
</dbReference>
<dbReference type="Proteomes" id="UP000037425">
    <property type="component" value="Unassembled WGS sequence"/>
</dbReference>
<dbReference type="RefSeq" id="WP_053252755.1">
    <property type="nucleotide sequence ID" value="NZ_LGAP01000038.1"/>
</dbReference>
<dbReference type="AlphaFoldDB" id="A0A0L8BFH8"/>
<dbReference type="InterPro" id="IPR012171">
    <property type="entry name" value="Fatty_acid_desaturase"/>
</dbReference>
<keyword evidence="1" id="KW-1133">Transmembrane helix</keyword>
<dbReference type="CDD" id="cd03511">
    <property type="entry name" value="Rhizopine-oxygenase-like"/>
    <property type="match status" value="1"/>
</dbReference>
<evidence type="ECO:0000259" key="2">
    <source>
        <dbReference type="Pfam" id="PF00487"/>
    </source>
</evidence>
<protein>
    <submittedName>
        <fullName evidence="3">Fatty acid desaturase</fullName>
    </submittedName>
</protein>
<dbReference type="EMBL" id="LGAP01000038">
    <property type="protein sequence ID" value="KOF13431.1"/>
    <property type="molecule type" value="Genomic_DNA"/>
</dbReference>
<name>A0A0L8BFH8_ENSAD</name>
<keyword evidence="1" id="KW-0812">Transmembrane</keyword>
<dbReference type="InterPro" id="IPR039393">
    <property type="entry name" value="Rhizopine-oxygenase-like"/>
</dbReference>
<dbReference type="PANTHER" id="PTHR19353:SF19">
    <property type="entry name" value="DELTA(5) FATTY ACID DESATURASE C-RELATED"/>
    <property type="match status" value="1"/>
</dbReference>
<accession>A0A0L8BFH8</accession>
<dbReference type="OrthoDB" id="9792534at2"/>
<evidence type="ECO:0000256" key="1">
    <source>
        <dbReference type="SAM" id="Phobius"/>
    </source>
</evidence>
<dbReference type="GO" id="GO:0016020">
    <property type="term" value="C:membrane"/>
    <property type="evidence" value="ECO:0007669"/>
    <property type="project" value="TreeGrafter"/>
</dbReference>
<feature type="transmembrane region" description="Helical" evidence="1">
    <location>
        <begin position="208"/>
        <end position="232"/>
    </location>
</feature>
<reference evidence="4" key="1">
    <citation type="submission" date="2015-07" db="EMBL/GenBank/DDBJ databases">
        <title>Whole genome sequence of an Ensifer adhaerens strain isolated from a cave pool in the Wind Cave National Park.</title>
        <authorList>
            <person name="Eng W.W.H."/>
            <person name="Gan H.M."/>
            <person name="Barton H.A."/>
            <person name="Savka M.A."/>
        </authorList>
    </citation>
    <scope>NUCLEOTIDE SEQUENCE [LARGE SCALE GENOMIC DNA]</scope>
    <source>
        <strain evidence="4">SD006</strain>
    </source>
</reference>
<organism evidence="3 4">
    <name type="scientific">Ensifer adhaerens</name>
    <name type="common">Sinorhizobium morelense</name>
    <dbReference type="NCBI Taxonomy" id="106592"/>
    <lineage>
        <taxon>Bacteria</taxon>
        <taxon>Pseudomonadati</taxon>
        <taxon>Pseudomonadota</taxon>
        <taxon>Alphaproteobacteria</taxon>
        <taxon>Hyphomicrobiales</taxon>
        <taxon>Rhizobiaceae</taxon>
        <taxon>Sinorhizobium/Ensifer group</taxon>
        <taxon>Ensifer</taxon>
    </lineage>
</organism>
<evidence type="ECO:0000313" key="3">
    <source>
        <dbReference type="EMBL" id="KOF13431.1"/>
    </source>
</evidence>
<feature type="transmembrane region" description="Helical" evidence="1">
    <location>
        <begin position="56"/>
        <end position="79"/>
    </location>
</feature>